<dbReference type="PANTHER" id="PTHR30055">
    <property type="entry name" value="HTH-TYPE TRANSCRIPTIONAL REGULATOR RUTR"/>
    <property type="match status" value="1"/>
</dbReference>
<sequence length="196" mass="22529">MSEPTRRREDTRRRLVQAAIEEFSRRGIDATSVEHLCQAAGFTRGAFYSNFATKDDLCVEIMRHVAEDQVELYGSALADLPREMTTDEIVVGILSVNRTSPDLLRTLMEIELRAYRDPEFRARIEEVRGDVWPRYVELVERAADRAGLEFLIDTEELLLIFEAIWHFPRTAASDQPDLRNHLIGTAARHLTRKKAS</sequence>
<dbReference type="GO" id="GO:0003700">
    <property type="term" value="F:DNA-binding transcription factor activity"/>
    <property type="evidence" value="ECO:0007669"/>
    <property type="project" value="TreeGrafter"/>
</dbReference>
<dbReference type="Pfam" id="PF00440">
    <property type="entry name" value="TetR_N"/>
    <property type="match status" value="1"/>
</dbReference>
<dbReference type="AlphaFoldDB" id="A0A1C0AIU5"/>
<accession>A0A1C0AIU5</accession>
<gene>
    <name evidence="4" type="ORF">BCR15_08190</name>
</gene>
<dbReference type="Gene3D" id="1.10.357.10">
    <property type="entry name" value="Tetracycline Repressor, domain 2"/>
    <property type="match status" value="1"/>
</dbReference>
<keyword evidence="5" id="KW-1185">Reference proteome</keyword>
<dbReference type="InterPro" id="IPR009057">
    <property type="entry name" value="Homeodomain-like_sf"/>
</dbReference>
<evidence type="ECO:0000313" key="4">
    <source>
        <dbReference type="EMBL" id="OCL32016.1"/>
    </source>
</evidence>
<dbReference type="GO" id="GO:0000976">
    <property type="term" value="F:transcription cis-regulatory region binding"/>
    <property type="evidence" value="ECO:0007669"/>
    <property type="project" value="TreeGrafter"/>
</dbReference>
<dbReference type="Proteomes" id="UP000093501">
    <property type="component" value="Unassembled WGS sequence"/>
</dbReference>
<dbReference type="InterPro" id="IPR036271">
    <property type="entry name" value="Tet_transcr_reg_TetR-rel_C_sf"/>
</dbReference>
<dbReference type="EMBL" id="MBQD01000024">
    <property type="protein sequence ID" value="OCL32016.1"/>
    <property type="molecule type" value="Genomic_DNA"/>
</dbReference>
<dbReference type="SUPFAM" id="SSF48498">
    <property type="entry name" value="Tetracyclin repressor-like, C-terminal domain"/>
    <property type="match status" value="1"/>
</dbReference>
<dbReference type="RefSeq" id="WP_068752364.1">
    <property type="nucleotide sequence ID" value="NZ_LR214441.1"/>
</dbReference>
<protein>
    <submittedName>
        <fullName evidence="4">Uncharacterized protein</fullName>
    </submittedName>
</protein>
<evidence type="ECO:0000256" key="1">
    <source>
        <dbReference type="ARBA" id="ARBA00023015"/>
    </source>
</evidence>
<name>A0A1C0AIU5_9ACTN</name>
<dbReference type="PROSITE" id="PS50977">
    <property type="entry name" value="HTH_TETR_2"/>
    <property type="match status" value="1"/>
</dbReference>
<dbReference type="InterPro" id="IPR050109">
    <property type="entry name" value="HTH-type_TetR-like_transc_reg"/>
</dbReference>
<evidence type="ECO:0000256" key="3">
    <source>
        <dbReference type="ARBA" id="ARBA00023163"/>
    </source>
</evidence>
<keyword evidence="1" id="KW-0805">Transcription regulation</keyword>
<reference evidence="5" key="1">
    <citation type="submission" date="2016-07" db="EMBL/GenBank/DDBJ databases">
        <authorList>
            <person name="Florea S."/>
            <person name="Webb J.S."/>
            <person name="Jaromczyk J."/>
            <person name="Schardl C.L."/>
        </authorList>
    </citation>
    <scope>NUCLEOTIDE SEQUENCE [LARGE SCALE GENOMIC DNA]</scope>
    <source>
        <strain evidence="5">IPBSL-7</strain>
    </source>
</reference>
<keyword evidence="2" id="KW-0238">DNA-binding</keyword>
<evidence type="ECO:0000256" key="2">
    <source>
        <dbReference type="ARBA" id="ARBA00023125"/>
    </source>
</evidence>
<evidence type="ECO:0000313" key="5">
    <source>
        <dbReference type="Proteomes" id="UP000093501"/>
    </source>
</evidence>
<dbReference type="InterPro" id="IPR001647">
    <property type="entry name" value="HTH_TetR"/>
</dbReference>
<keyword evidence="3" id="KW-0804">Transcription</keyword>
<proteinExistence type="predicted"/>
<comment type="caution">
    <text evidence="4">The sequence shown here is derived from an EMBL/GenBank/DDBJ whole genome shotgun (WGS) entry which is preliminary data.</text>
</comment>
<organism evidence="4 5">
    <name type="scientific">Tessaracoccus lapidicaptus</name>
    <dbReference type="NCBI Taxonomy" id="1427523"/>
    <lineage>
        <taxon>Bacteria</taxon>
        <taxon>Bacillati</taxon>
        <taxon>Actinomycetota</taxon>
        <taxon>Actinomycetes</taxon>
        <taxon>Propionibacteriales</taxon>
        <taxon>Propionibacteriaceae</taxon>
        <taxon>Tessaracoccus</taxon>
    </lineage>
</organism>
<dbReference type="PRINTS" id="PR00455">
    <property type="entry name" value="HTHTETR"/>
</dbReference>
<dbReference type="SUPFAM" id="SSF46689">
    <property type="entry name" value="Homeodomain-like"/>
    <property type="match status" value="1"/>
</dbReference>
<dbReference type="PANTHER" id="PTHR30055:SF234">
    <property type="entry name" value="HTH-TYPE TRANSCRIPTIONAL REGULATOR BETI"/>
    <property type="match status" value="1"/>
</dbReference>